<feature type="region of interest" description="Disordered" evidence="1">
    <location>
        <begin position="158"/>
        <end position="196"/>
    </location>
</feature>
<organism evidence="3 4">
    <name type="scientific">Prunus yedoensis var. nudiflora</name>
    <dbReference type="NCBI Taxonomy" id="2094558"/>
    <lineage>
        <taxon>Eukaryota</taxon>
        <taxon>Viridiplantae</taxon>
        <taxon>Streptophyta</taxon>
        <taxon>Embryophyta</taxon>
        <taxon>Tracheophyta</taxon>
        <taxon>Spermatophyta</taxon>
        <taxon>Magnoliopsida</taxon>
        <taxon>eudicotyledons</taxon>
        <taxon>Gunneridae</taxon>
        <taxon>Pentapetalae</taxon>
        <taxon>rosids</taxon>
        <taxon>fabids</taxon>
        <taxon>Rosales</taxon>
        <taxon>Rosaceae</taxon>
        <taxon>Amygdaloideae</taxon>
        <taxon>Amygdaleae</taxon>
        <taxon>Prunus</taxon>
    </lineage>
</organism>
<dbReference type="Pfam" id="PF01585">
    <property type="entry name" value="G-patch"/>
    <property type="match status" value="2"/>
</dbReference>
<feature type="compositionally biased region" description="Basic residues" evidence="1">
    <location>
        <begin position="182"/>
        <end position="192"/>
    </location>
</feature>
<dbReference type="PANTHER" id="PTHR20923:SF1">
    <property type="entry name" value="G PATCH DOMAIN AND ANKYRIN REPEAT-CONTAINING PROTEIN 1"/>
    <property type="match status" value="1"/>
</dbReference>
<accession>A0A314ZDB9</accession>
<gene>
    <name evidence="3" type="ORF">Pyn_22435</name>
</gene>
<dbReference type="OrthoDB" id="21470at2759"/>
<evidence type="ECO:0000313" key="3">
    <source>
        <dbReference type="EMBL" id="PQQ15198.1"/>
    </source>
</evidence>
<dbReference type="STRING" id="2094558.A0A314ZDB9"/>
<name>A0A314ZDB9_PRUYE</name>
<evidence type="ECO:0000259" key="2">
    <source>
        <dbReference type="PROSITE" id="PS50174"/>
    </source>
</evidence>
<dbReference type="Proteomes" id="UP000250321">
    <property type="component" value="Unassembled WGS sequence"/>
</dbReference>
<dbReference type="PROSITE" id="PS50174">
    <property type="entry name" value="G_PATCH"/>
    <property type="match status" value="2"/>
</dbReference>
<dbReference type="GO" id="GO:0003676">
    <property type="term" value="F:nucleic acid binding"/>
    <property type="evidence" value="ECO:0007669"/>
    <property type="project" value="InterPro"/>
</dbReference>
<dbReference type="PANTHER" id="PTHR20923">
    <property type="entry name" value="BAT4 PROTEIN-RELATED"/>
    <property type="match status" value="1"/>
</dbReference>
<comment type="caution">
    <text evidence="3">The sequence shown here is derived from an EMBL/GenBank/DDBJ whole genome shotgun (WGS) entry which is preliminary data.</text>
</comment>
<dbReference type="InterPro" id="IPR000467">
    <property type="entry name" value="G_patch_dom"/>
</dbReference>
<reference evidence="3 4" key="1">
    <citation type="submission" date="2018-02" db="EMBL/GenBank/DDBJ databases">
        <title>Draft genome of wild Prunus yedoensis var. nudiflora.</title>
        <authorList>
            <person name="Baek S."/>
            <person name="Kim J.-H."/>
            <person name="Choi K."/>
            <person name="Kim G.-B."/>
            <person name="Cho A."/>
            <person name="Jang H."/>
            <person name="Shin C.-H."/>
            <person name="Yu H.-J."/>
            <person name="Mun J.-H."/>
        </authorList>
    </citation>
    <scope>NUCLEOTIDE SEQUENCE [LARGE SCALE GENOMIC DNA]</scope>
    <source>
        <strain evidence="4">cv. Jeju island</strain>
        <tissue evidence="3">Leaf</tissue>
    </source>
</reference>
<evidence type="ECO:0000313" key="4">
    <source>
        <dbReference type="Proteomes" id="UP000250321"/>
    </source>
</evidence>
<dbReference type="SMART" id="SM00443">
    <property type="entry name" value="G_patch"/>
    <property type="match status" value="2"/>
</dbReference>
<feature type="domain" description="G-patch" evidence="2">
    <location>
        <begin position="113"/>
        <end position="159"/>
    </location>
</feature>
<protein>
    <submittedName>
        <fullName evidence="3">Protein pxr1 isoform X1</fullName>
    </submittedName>
</protein>
<dbReference type="InterPro" id="IPR039146">
    <property type="entry name" value="GPANK1"/>
</dbReference>
<proteinExistence type="predicted"/>
<sequence length="219" mass="24034">MGEDEPVTVGSSSSGIDSSNIGFQLLKKQGGTQGTGLGASQQGRLEPVKAYLKDNKRGLGADTSRNKFFPVSENSDSSGNYAKNNSFVHLVQEEEGMGKGMVASSCSSIAINPSNIGFQLLKKHGWKEGTGLGISEQGRIEPVQAYLKNNKRGLGADKLQKALNPPDSTALNRKNDQELHSKKGKGLSKKMKKEQELEKRLQEREFERAFYREFWPDNV</sequence>
<keyword evidence="4" id="KW-1185">Reference proteome</keyword>
<dbReference type="AlphaFoldDB" id="A0A314ZDB9"/>
<dbReference type="EMBL" id="PJQY01000235">
    <property type="protein sequence ID" value="PQQ15198.1"/>
    <property type="molecule type" value="Genomic_DNA"/>
</dbReference>
<feature type="domain" description="G-patch" evidence="2">
    <location>
        <begin position="18"/>
        <end position="64"/>
    </location>
</feature>
<evidence type="ECO:0000256" key="1">
    <source>
        <dbReference type="SAM" id="MobiDB-lite"/>
    </source>
</evidence>